<keyword evidence="1" id="KW-0812">Transmembrane</keyword>
<protein>
    <submittedName>
        <fullName evidence="2">Uncharacterized protein</fullName>
    </submittedName>
</protein>
<reference evidence="2" key="2">
    <citation type="submission" date="2017-07" db="EMBL/GenBank/DDBJ databases">
        <title>WGS assembly of Populus trichocarpa.</title>
        <authorList>
            <person name="Tuskan G."/>
            <person name="Difazio S."/>
            <person name="Jansson S."/>
            <person name="Bohlmann J."/>
            <person name="Grigoriev I."/>
            <person name="Hellsten U."/>
            <person name="Putnam N."/>
            <person name="Ralph S."/>
            <person name="Rombauts S."/>
            <person name="Salamov A."/>
            <person name="Schein J."/>
            <person name="Sterck L."/>
            <person name="Aerts A."/>
            <person name="Bhalerao R."/>
            <person name="Bhalerao R."/>
            <person name="Blaudez D."/>
            <person name="Boerjan W."/>
            <person name="Brun A."/>
            <person name="Brunner A."/>
            <person name="Busov V."/>
            <person name="Campbell M."/>
            <person name="Carlson J."/>
            <person name="Chalot M."/>
            <person name="Chapman J."/>
            <person name="Chen G."/>
            <person name="Cooper D."/>
            <person name="Coutinho P."/>
            <person name="Couturier J."/>
            <person name="Covert S."/>
            <person name="Cronk Q."/>
            <person name="Cunningham R."/>
            <person name="Davis J."/>
            <person name="Degroeve S."/>
            <person name="Dejardin A."/>
            <person name="Depamphilis C."/>
            <person name="Detter J."/>
            <person name="Dirks B."/>
            <person name="Dubchak I."/>
            <person name="Duplessis S."/>
            <person name="Ehlting J."/>
            <person name="Ellis B."/>
            <person name="Gendler K."/>
            <person name="Goodstein D."/>
            <person name="Gribskov M."/>
            <person name="Grimwood J."/>
            <person name="Groover A."/>
            <person name="Gunter L."/>
            <person name="Hamberger B."/>
            <person name="Heinze B."/>
            <person name="Helariutta Y."/>
            <person name="Henrissat B."/>
            <person name="Holligan D."/>
            <person name="Holt R."/>
            <person name="Huang W."/>
            <person name="Islam-Faridi N."/>
            <person name="Jones S."/>
            <person name="Jones-Rhoades M."/>
            <person name="Jorgensen R."/>
            <person name="Joshi C."/>
            <person name="Kangasjarvi J."/>
            <person name="Karlsson J."/>
            <person name="Kelleher C."/>
            <person name="Kirkpatrick R."/>
            <person name="Kirst M."/>
            <person name="Kohler A."/>
            <person name="Kalluri U."/>
            <person name="Larimer F."/>
            <person name="Leebens-Mack J."/>
            <person name="Leple J."/>
            <person name="Locascio P."/>
            <person name="Lou Y."/>
            <person name="Lucas S."/>
            <person name="Martin F."/>
            <person name="Montanini B."/>
            <person name="Napoli C."/>
            <person name="Nelson D."/>
            <person name="Nelson C."/>
            <person name="Nieminen K."/>
            <person name="Nilsson O."/>
            <person name="Pereda V."/>
            <person name="Peter G."/>
            <person name="Philippe R."/>
            <person name="Pilate G."/>
            <person name="Poliakov A."/>
            <person name="Razumovskaya J."/>
            <person name="Richardson P."/>
            <person name="Rinaldi C."/>
            <person name="Ritland K."/>
            <person name="Rouze P."/>
            <person name="Ryaboy D."/>
            <person name="Schmutz J."/>
            <person name="Schrader J."/>
            <person name="Segerman B."/>
            <person name="Shin H."/>
            <person name="Siddiqui A."/>
            <person name="Sterky F."/>
            <person name="Terry A."/>
            <person name="Tsai C."/>
            <person name="Uberbacher E."/>
            <person name="Unneberg P."/>
            <person name="Vahala J."/>
            <person name="Wall K."/>
            <person name="Wessler S."/>
            <person name="Yang G."/>
            <person name="Yin T."/>
            <person name="Douglas C."/>
            <person name="Marra M."/>
            <person name="Sandberg G."/>
            <person name="Van De Peer Y."/>
            <person name="Rokhsar D."/>
        </authorList>
    </citation>
    <scope>NUCLEOTIDE SEQUENCE</scope>
    <source>
        <strain evidence="2">Nisqually-1</strain>
    </source>
</reference>
<name>A0A3N7GEA9_POPTR</name>
<dbReference type="OMA" id="CVNRWIS"/>
<evidence type="ECO:0000313" key="3">
    <source>
        <dbReference type="Proteomes" id="UP000006729"/>
    </source>
</evidence>
<feature type="transmembrane region" description="Helical" evidence="1">
    <location>
        <begin position="53"/>
        <end position="76"/>
    </location>
</feature>
<evidence type="ECO:0000313" key="2">
    <source>
        <dbReference type="EMBL" id="RQO91678.1"/>
    </source>
</evidence>
<dbReference type="STRING" id="3694.A0A3N7GEA9"/>
<dbReference type="EMBL" id="CM009295">
    <property type="protein sequence ID" value="RQO91678.1"/>
    <property type="molecule type" value="Genomic_DNA"/>
</dbReference>
<accession>A0A3N7GEA9</accession>
<dbReference type="EMBL" id="CM009295">
    <property type="protein sequence ID" value="RQO91677.1"/>
    <property type="molecule type" value="Genomic_DNA"/>
</dbReference>
<sequence>MEGLLKFVRQDTKPGASLSGNSYNLSEKAGLTAALSPPDQSRVLITRPPRQMVSLWTCSKMCAIFFVAGIVVGYTLKKRVRRWAAKLLRRLKDD</sequence>
<keyword evidence="3" id="KW-1185">Reference proteome</keyword>
<keyword evidence="1" id="KW-1133">Transmembrane helix</keyword>
<dbReference type="InParanoid" id="A0A3N7GEA9"/>
<dbReference type="Gramene" id="Potri.006G137401.1.v4.1">
    <property type="protein sequence ID" value="Potri.006G137401.1.v4.1"/>
    <property type="gene ID" value="Potri.006G137401.v4.1"/>
</dbReference>
<keyword evidence="1" id="KW-0472">Membrane</keyword>
<dbReference type="OrthoDB" id="1726667at2759"/>
<dbReference type="KEGG" id="pop:18100290"/>
<dbReference type="AlphaFoldDB" id="A0A3N7GEA9"/>
<evidence type="ECO:0000256" key="1">
    <source>
        <dbReference type="SAM" id="Phobius"/>
    </source>
</evidence>
<organism evidence="2 3">
    <name type="scientific">Populus trichocarpa</name>
    <name type="common">Western balsam poplar</name>
    <name type="synonym">Populus balsamifera subsp. trichocarpa</name>
    <dbReference type="NCBI Taxonomy" id="3694"/>
    <lineage>
        <taxon>Eukaryota</taxon>
        <taxon>Viridiplantae</taxon>
        <taxon>Streptophyta</taxon>
        <taxon>Embryophyta</taxon>
        <taxon>Tracheophyta</taxon>
        <taxon>Spermatophyta</taxon>
        <taxon>Magnoliopsida</taxon>
        <taxon>eudicotyledons</taxon>
        <taxon>Gunneridae</taxon>
        <taxon>Pentapetalae</taxon>
        <taxon>rosids</taxon>
        <taxon>fabids</taxon>
        <taxon>Malpighiales</taxon>
        <taxon>Salicaceae</taxon>
        <taxon>Saliceae</taxon>
        <taxon>Populus</taxon>
    </lineage>
</organism>
<gene>
    <name evidence="2" type="ORF">POPTR_006G137401</name>
</gene>
<proteinExistence type="predicted"/>
<reference evidence="2 3" key="1">
    <citation type="journal article" date="2006" name="Science">
        <title>The genome of black cottonwood, Populus trichocarpa (Torr. &amp; Gray).</title>
        <authorList>
            <person name="Tuskan G.A."/>
            <person name="Difazio S."/>
            <person name="Jansson S."/>
            <person name="Bohlmann J."/>
            <person name="Grigoriev I."/>
            <person name="Hellsten U."/>
            <person name="Putnam N."/>
            <person name="Ralph S."/>
            <person name="Rombauts S."/>
            <person name="Salamov A."/>
            <person name="Schein J."/>
            <person name="Sterck L."/>
            <person name="Aerts A."/>
            <person name="Bhalerao R.R."/>
            <person name="Bhalerao R.P."/>
            <person name="Blaudez D."/>
            <person name="Boerjan W."/>
            <person name="Brun A."/>
            <person name="Brunner A."/>
            <person name="Busov V."/>
            <person name="Campbell M."/>
            <person name="Carlson J."/>
            <person name="Chalot M."/>
            <person name="Chapman J."/>
            <person name="Chen G.L."/>
            <person name="Cooper D."/>
            <person name="Coutinho P.M."/>
            <person name="Couturier J."/>
            <person name="Covert S."/>
            <person name="Cronk Q."/>
            <person name="Cunningham R."/>
            <person name="Davis J."/>
            <person name="Degroeve S."/>
            <person name="Dejardin A."/>
            <person name="Depamphilis C."/>
            <person name="Detter J."/>
            <person name="Dirks B."/>
            <person name="Dubchak I."/>
            <person name="Duplessis S."/>
            <person name="Ehlting J."/>
            <person name="Ellis B."/>
            <person name="Gendler K."/>
            <person name="Goodstein D."/>
            <person name="Gribskov M."/>
            <person name="Grimwood J."/>
            <person name="Groover A."/>
            <person name="Gunter L."/>
            <person name="Hamberger B."/>
            <person name="Heinze B."/>
            <person name="Helariutta Y."/>
            <person name="Henrissat B."/>
            <person name="Holligan D."/>
            <person name="Holt R."/>
            <person name="Huang W."/>
            <person name="Islam-Faridi N."/>
            <person name="Jones S."/>
            <person name="Jones-Rhoades M."/>
            <person name="Jorgensen R."/>
            <person name="Joshi C."/>
            <person name="Kangasjarvi J."/>
            <person name="Karlsson J."/>
            <person name="Kelleher C."/>
            <person name="Kirkpatrick R."/>
            <person name="Kirst M."/>
            <person name="Kohler A."/>
            <person name="Kalluri U."/>
            <person name="Larimer F."/>
            <person name="Leebens-Mack J."/>
            <person name="Leple J.C."/>
            <person name="Locascio P."/>
            <person name="Lou Y."/>
            <person name="Lucas S."/>
            <person name="Martin F."/>
            <person name="Montanini B."/>
            <person name="Napoli C."/>
            <person name="Nelson D.R."/>
            <person name="Nelson C."/>
            <person name="Nieminen K."/>
            <person name="Nilsson O."/>
            <person name="Pereda V."/>
            <person name="Peter G."/>
            <person name="Philippe R."/>
            <person name="Pilate G."/>
            <person name="Poliakov A."/>
            <person name="Razumovskaya J."/>
            <person name="Richardson P."/>
            <person name="Rinaldi C."/>
            <person name="Ritland K."/>
            <person name="Rouze P."/>
            <person name="Ryaboy D."/>
            <person name="Schmutz J."/>
            <person name="Schrader J."/>
            <person name="Segerman B."/>
            <person name="Shin H."/>
            <person name="Siddiqui A."/>
            <person name="Sterky F."/>
            <person name="Terry A."/>
            <person name="Tsai C.J."/>
            <person name="Uberbacher E."/>
            <person name="Unneberg P."/>
            <person name="Vahala J."/>
            <person name="Wall K."/>
            <person name="Wessler S."/>
            <person name="Yang G."/>
            <person name="Yin T."/>
            <person name="Douglas C."/>
            <person name="Marra M."/>
            <person name="Sandberg G."/>
            <person name="Van de Peer Y."/>
            <person name="Rokhsar D."/>
        </authorList>
    </citation>
    <scope>NUCLEOTIDE SEQUENCE [LARGE SCALE GENOMIC DNA]</scope>
    <source>
        <strain evidence="3">cv. Nisqually</strain>
        <strain evidence="2">Nisqually-1</strain>
    </source>
</reference>
<dbReference type="SMR" id="A0A3N7GEA9"/>
<dbReference type="FunCoup" id="A0A3N7GEA9">
    <property type="interactions" value="318"/>
</dbReference>
<dbReference type="Proteomes" id="UP000006729">
    <property type="component" value="Chromosome 6"/>
</dbReference>